<dbReference type="Gene3D" id="2.130.10.130">
    <property type="entry name" value="Integrin alpha, N-terminal"/>
    <property type="match status" value="3"/>
</dbReference>
<dbReference type="PROSITE" id="PS51257">
    <property type="entry name" value="PROKAR_LIPOPROTEIN"/>
    <property type="match status" value="1"/>
</dbReference>
<evidence type="ECO:0000259" key="4">
    <source>
        <dbReference type="PROSITE" id="PS50853"/>
    </source>
</evidence>
<organism evidence="5 6">
    <name type="scientific">candidate division KSB3 bacterium</name>
    <dbReference type="NCBI Taxonomy" id="2044937"/>
    <lineage>
        <taxon>Bacteria</taxon>
        <taxon>candidate division KSB3</taxon>
    </lineage>
</organism>
<dbReference type="Proteomes" id="UP000649604">
    <property type="component" value="Unassembled WGS sequence"/>
</dbReference>
<evidence type="ECO:0000256" key="3">
    <source>
        <dbReference type="SAM" id="MobiDB-lite"/>
    </source>
</evidence>
<gene>
    <name evidence="5" type="ORF">GF339_03795</name>
</gene>
<feature type="domain" description="Fibronectin type-III" evidence="4">
    <location>
        <begin position="843"/>
        <end position="952"/>
    </location>
</feature>
<feature type="domain" description="Fibronectin type-III" evidence="4">
    <location>
        <begin position="957"/>
        <end position="1064"/>
    </location>
</feature>
<reference evidence="5" key="1">
    <citation type="submission" date="2019-11" db="EMBL/GenBank/DDBJ databases">
        <title>Microbial mats filling the niche in hypersaline microbial mats.</title>
        <authorList>
            <person name="Wong H.L."/>
            <person name="Macleod F.I."/>
            <person name="White R.A. III"/>
            <person name="Burns B.P."/>
        </authorList>
    </citation>
    <scope>NUCLEOTIDE SEQUENCE</scope>
    <source>
        <strain evidence="5">Rbin_158</strain>
    </source>
</reference>
<evidence type="ECO:0000256" key="2">
    <source>
        <dbReference type="ARBA" id="ARBA00022737"/>
    </source>
</evidence>
<dbReference type="Pfam" id="PF00041">
    <property type="entry name" value="fn3"/>
    <property type="match status" value="6"/>
</dbReference>
<dbReference type="InterPro" id="IPR013783">
    <property type="entry name" value="Ig-like_fold"/>
</dbReference>
<dbReference type="CDD" id="cd00063">
    <property type="entry name" value="FN3"/>
    <property type="match status" value="8"/>
</dbReference>
<name>A0A9D5JU19_9BACT</name>
<dbReference type="PANTHER" id="PTHR46708">
    <property type="entry name" value="TENASCIN"/>
    <property type="match status" value="1"/>
</dbReference>
<dbReference type="SMART" id="SM00060">
    <property type="entry name" value="FN3"/>
    <property type="match status" value="13"/>
</dbReference>
<feature type="domain" description="Fibronectin type-III" evidence="4">
    <location>
        <begin position="1849"/>
        <end position="1958"/>
    </location>
</feature>
<feature type="domain" description="Fibronectin type-III" evidence="4">
    <location>
        <begin position="1630"/>
        <end position="1737"/>
    </location>
</feature>
<feature type="domain" description="Fibronectin type-III" evidence="4">
    <location>
        <begin position="1180"/>
        <end position="1286"/>
    </location>
</feature>
<proteinExistence type="predicted"/>
<dbReference type="Gene3D" id="2.60.40.10">
    <property type="entry name" value="Immunoglobulins"/>
    <property type="match status" value="10"/>
</dbReference>
<evidence type="ECO:0000256" key="1">
    <source>
        <dbReference type="ARBA" id="ARBA00022729"/>
    </source>
</evidence>
<dbReference type="SMART" id="SM00320">
    <property type="entry name" value="WD40"/>
    <property type="match status" value="4"/>
</dbReference>
<dbReference type="InterPro" id="IPR036116">
    <property type="entry name" value="FN3_sf"/>
</dbReference>
<dbReference type="InterPro" id="IPR003961">
    <property type="entry name" value="FN3_dom"/>
</dbReference>
<dbReference type="PANTHER" id="PTHR46708:SF2">
    <property type="entry name" value="FIBRONECTIN TYPE-III DOMAIN-CONTAINING PROTEIN"/>
    <property type="match status" value="1"/>
</dbReference>
<dbReference type="EMBL" id="WJJP01000116">
    <property type="protein sequence ID" value="MBD3323681.1"/>
    <property type="molecule type" value="Genomic_DNA"/>
</dbReference>
<evidence type="ECO:0000313" key="6">
    <source>
        <dbReference type="Proteomes" id="UP000649604"/>
    </source>
</evidence>
<keyword evidence="1" id="KW-0732">Signal</keyword>
<dbReference type="InterPro" id="IPR001680">
    <property type="entry name" value="WD40_rpt"/>
</dbReference>
<dbReference type="InterPro" id="IPR050991">
    <property type="entry name" value="ECM_Regulatory_Proteins"/>
</dbReference>
<dbReference type="SUPFAM" id="SSF69318">
    <property type="entry name" value="Integrin alpha N-terminal domain"/>
    <property type="match status" value="2"/>
</dbReference>
<dbReference type="SUPFAM" id="SSF49265">
    <property type="entry name" value="Fibronectin type III"/>
    <property type="match status" value="7"/>
</dbReference>
<feature type="domain" description="Fibronectin type-III" evidence="4">
    <location>
        <begin position="1738"/>
        <end position="1847"/>
    </location>
</feature>
<protein>
    <recommendedName>
        <fullName evidence="4">Fibronectin type-III domain-containing protein</fullName>
    </recommendedName>
</protein>
<feature type="domain" description="Fibronectin type-III" evidence="4">
    <location>
        <begin position="732"/>
        <end position="841"/>
    </location>
</feature>
<keyword evidence="2" id="KW-0677">Repeat</keyword>
<feature type="compositionally biased region" description="Polar residues" evidence="3">
    <location>
        <begin position="903"/>
        <end position="917"/>
    </location>
</feature>
<sequence length="2474" mass="271047">MKGAEVSKVWDCSTLAHISSLSSCMMSIGRFSVRVALCLVTLIVYAQPGVASIPFSPMAWPKDTGAPVNSSPVFGDLDGDGILEIVVGSDNNKVYAWKPDGTLMPGWPVTTGDSVRSSPALADIDGDGRLDVIVGSFDNKVYIWNFNGSLLPGWPAVTGSVVYSSPAVGDIDGDQRPEVVVGSFDNKVYAWNADGTLVRGWPKPTGLFVYSSPALADLDNDGLREVIVGTDNNRVFAWNGDGTDVEGWPTATEHVVPSSPAVGDIDNDGVLDVVVGSWDKVFVWNSRGERKTGWPVTAGHQIPSSPALADLTNDGRLEILIGCKDGRVYAWDADGQPLPGWPTITDAEISASPAVADLDGDGRLEVVIGSKDHKVYVWDATGRLLPGWPKTTGDAISSSPAIGDIDLDGTLELAIGSKDHQVYVWNFAHTGAFVPKVVWQNFHGDIAHTGVYSLPESTQPATMPTTPTVIAEPPARTPQPVAELPQPIQTPTSGQPIIPREIVDGYINDLMISDYTDTHMTLTWTAPPGRRTAETFYDIRYSPQPITEDTWENAQQFPNIIYAAPAGTREVHQLPNPTSSENLQTDLVYIAMKMVEGSAGDLEIITPLSNVVRLERQDIEPPAKIDVFEVKELNDTLLELSWQTTGDDGNTGTAMTYDIRYSEAPLNELTWLRATQIETEPTPLPAGNLQQFQIPKPWTDREIYWGIKVIDESLNISDLSEIAVWNPTDTAPPAQIVDLRITETADNTATLTWTAPGDNQHVGTAQAYEIRYADFPLTEADWASATPAENPPIPAEAGTTQTYTLQDLPPGETLFVGIRTIDSSGNIAPLSNVVEATTMDTTPPTAVTDLKVEEIGKDWVRLSWSAQGDDGQEGVAESYVLKYGENFRVVRAWTEASEAEQVPSPSSPGAQDSATLTGLQENSTYYVGLRVRDDEGNLSEISNIIRVKTLGRTIPEAVTDLIIEELRPDGVTLNWTAPQDFGEETPTVSEYDIRYALTPITEDTWDAATKFQQVPPPSAPDTLEIFTATGAPQDTEYYVALKAYDALGNVSALSNVVRVPQVDTVAPAPIIDLFVEDTGQDWVKITWTAPGDDQQQGQATSQQIRIAPTLNQLKDWAQATSIPNTLQPSPAGMQESFTIPDLASDSTFYIAVKTLDEFGNASEISNIVRAKTKDAVPPAAIQDLQPVAVEADMVSLQWTTPGDNGMTGQAEAYDIRYAEEPITPANWQQMPAVSSVPAPSSPGATETLTVSNLQPNTRYYFAVVTRDPSENLSPLSNIVDVITSDTIAPDRITTLRVETVDPTSVFLTWLSPGDDTLHTTPGRYQIRYSRTPLTESSWSQASQAEDSPIPSVQGEAERFLLSGLQENTRYHIGVKTIDTNDNASAISNIVTVYTARNVITDLSILDVSGQTATLTWTTPGGEVSADRVYDIRYALLPITEATWNTAIPATPLTPQALNVQAPEQPHEVTLINLPMDEQLFFAVRVLREDGELSEFDRISALSNVVELQRPDTMPPAAVVDLQVRDLGTAPQGMHTLELTWNAPGDNDFEGTASKYDLRYGITPPSEENWERLTRIQDLPQPEMSGTPQRAVVEIPEGEVNVYFALRTYDEALNVSRVSNIAQWTPPDPIPPAPVTDLVAERLPNGDIHLKWTAPGDNQHRGIAAFYDIRYATDKKTIEKWSSATVVPGEPIPDIAGTPQEYTIHGLDWDHDYSIALTATDDAKNTSDLSNIVTIAKAQPEQITDLAFTGETETSVTLSWTAPRDPVPGERIIRYDVRYAEQKERLEQWNRAQKVTHDLVPREPGSVESITVEELSPNMRYYFAVRAIDHKDDLSETSNIVAAETADTIPPQPVQDLTATDITPDAVTLTWTATADDTLHASPEGYEIRYSLEPFNEATWHTAMLAEQLFPAAQPGTAMEYTILGLEENTRYHVNVRAVDGNGNLSPLSNPLVARTQDVTSPQTIADLDAAFPTATSVMLSWTCPADIISSDTRSRSIANDVTMQVFDHEDTFISEYDIRYMEALPGGAPLDEQSWEQAEKVLMPPKPLSPGVLQEFAIHNLKPDTSYYFAIKAIDQSGNISNLSNRVVETTLPAEFTLPAQARAIQPTPRQTWQLVQGEGIGEMQQDDSGILTLKQTTESRAMTPVSALTAIYPGNTPLALQQGELTFQVQHGAPFMVCAKVTTLNTQDPYSLCYTTPDQFPVATAGQSPDDAPAGRVRKRIDNALFYPLDLADPAVEPNDGQWRDIRINLAQDLVEGTGYLYQAATRFFIRGTDVSLKEMRLQGMVAEPVTDFEDRRDPLENGWKLHFGTGTVELSQESAPTTTAPGTSQGNVFLHAQSATDQQIVLIYPKKSTTRLSEKPLFLANIKAGSDFKLILKVTTQDHREYYLAYLPETMFQERSASGNYIYLPLTGMIDHTMSDTGEWILVQVNIAEDLRQNQLELGYTNWMSFHGRDIRIDNIRFSTDRLDTALQ</sequence>
<feature type="domain" description="Fibronectin type-III" evidence="4">
    <location>
        <begin position="1963"/>
        <end position="2094"/>
    </location>
</feature>
<dbReference type="PROSITE" id="PS50853">
    <property type="entry name" value="FN3"/>
    <property type="match status" value="10"/>
</dbReference>
<feature type="region of interest" description="Disordered" evidence="3">
    <location>
        <begin position="476"/>
        <end position="497"/>
    </location>
</feature>
<evidence type="ECO:0000313" key="5">
    <source>
        <dbReference type="EMBL" id="MBD3323681.1"/>
    </source>
</evidence>
<feature type="region of interest" description="Disordered" evidence="3">
    <location>
        <begin position="898"/>
        <end position="917"/>
    </location>
</feature>
<dbReference type="InterPro" id="IPR028994">
    <property type="entry name" value="Integrin_alpha_N"/>
</dbReference>
<dbReference type="Pfam" id="PF13517">
    <property type="entry name" value="FG-GAP_3"/>
    <property type="match status" value="3"/>
</dbReference>
<accession>A0A9D5JU19</accession>
<dbReference type="InterPro" id="IPR013517">
    <property type="entry name" value="FG-GAP"/>
</dbReference>
<feature type="domain" description="Fibronectin type-III" evidence="4">
    <location>
        <begin position="1288"/>
        <end position="1397"/>
    </location>
</feature>
<feature type="domain" description="Fibronectin type-III" evidence="4">
    <location>
        <begin position="1066"/>
        <end position="1175"/>
    </location>
</feature>
<comment type="caution">
    <text evidence="5">The sequence shown here is derived from an EMBL/GenBank/DDBJ whole genome shotgun (WGS) entry which is preliminary data.</text>
</comment>